<keyword evidence="2" id="KW-0732">Signal</keyword>
<dbReference type="EMBL" id="JBHSGD010000005">
    <property type="protein sequence ID" value="MFC4652304.1"/>
    <property type="molecule type" value="Genomic_DNA"/>
</dbReference>
<dbReference type="Proteomes" id="UP001595987">
    <property type="component" value="Unassembled WGS sequence"/>
</dbReference>
<feature type="compositionally biased region" description="Polar residues" evidence="1">
    <location>
        <begin position="45"/>
        <end position="70"/>
    </location>
</feature>
<dbReference type="RefSeq" id="WP_213535054.1">
    <property type="nucleotide sequence ID" value="NZ_BOVQ01000004.1"/>
</dbReference>
<protein>
    <submittedName>
        <fullName evidence="3">LPXTG cell wall anchor domain-containing protein</fullName>
    </submittedName>
</protein>
<feature type="signal peptide" evidence="2">
    <location>
        <begin position="1"/>
        <end position="20"/>
    </location>
</feature>
<name>A0ABV9JC95_9LACT</name>
<gene>
    <name evidence="3" type="ORF">ACFO26_05220</name>
</gene>
<keyword evidence="4" id="KW-1185">Reference proteome</keyword>
<reference evidence="4" key="1">
    <citation type="journal article" date="2019" name="Int. J. Syst. Evol. Microbiol.">
        <title>The Global Catalogue of Microorganisms (GCM) 10K type strain sequencing project: providing services to taxonomists for standard genome sequencing and annotation.</title>
        <authorList>
            <consortium name="The Broad Institute Genomics Platform"/>
            <consortium name="The Broad Institute Genome Sequencing Center for Infectious Disease"/>
            <person name="Wu L."/>
            <person name="Ma J."/>
        </authorList>
    </citation>
    <scope>NUCLEOTIDE SEQUENCE [LARGE SCALE GENOMIC DNA]</scope>
    <source>
        <strain evidence="4">CCUG 63287</strain>
    </source>
</reference>
<sequence length="121" mass="13303">MKKAFIVFALFFIVAPPVRADAEVSGEISHGSIGFVGKYEPVNPPQNSQNDDTDESLTTKNQEKNVSLSNSHERISNSKKLLPKTGQTPSSFEQFGILSLLAALALLTLKSKKNKISFLFY</sequence>
<feature type="chain" id="PRO_5046713481" evidence="2">
    <location>
        <begin position="21"/>
        <end position="121"/>
    </location>
</feature>
<organism evidence="3 4">
    <name type="scientific">Lactococcus nasutitermitis</name>
    <dbReference type="NCBI Taxonomy" id="1652957"/>
    <lineage>
        <taxon>Bacteria</taxon>
        <taxon>Bacillati</taxon>
        <taxon>Bacillota</taxon>
        <taxon>Bacilli</taxon>
        <taxon>Lactobacillales</taxon>
        <taxon>Streptococcaceae</taxon>
        <taxon>Lactococcus</taxon>
    </lineage>
</organism>
<evidence type="ECO:0000313" key="4">
    <source>
        <dbReference type="Proteomes" id="UP001595987"/>
    </source>
</evidence>
<evidence type="ECO:0000256" key="2">
    <source>
        <dbReference type="SAM" id="SignalP"/>
    </source>
</evidence>
<comment type="caution">
    <text evidence="3">The sequence shown here is derived from an EMBL/GenBank/DDBJ whole genome shotgun (WGS) entry which is preliminary data.</text>
</comment>
<accession>A0ABV9JC95</accession>
<feature type="region of interest" description="Disordered" evidence="1">
    <location>
        <begin position="37"/>
        <end position="89"/>
    </location>
</feature>
<evidence type="ECO:0000313" key="3">
    <source>
        <dbReference type="EMBL" id="MFC4652304.1"/>
    </source>
</evidence>
<proteinExistence type="predicted"/>
<evidence type="ECO:0000256" key="1">
    <source>
        <dbReference type="SAM" id="MobiDB-lite"/>
    </source>
</evidence>
<dbReference type="NCBIfam" id="TIGR01167">
    <property type="entry name" value="LPXTG_anchor"/>
    <property type="match status" value="1"/>
</dbReference>